<keyword evidence="6 9" id="KW-0030">Aminoacyl-tRNA synthetase</keyword>
<dbReference type="InterPro" id="IPR050489">
    <property type="entry name" value="Tyr-tRNA_synthase"/>
</dbReference>
<evidence type="ECO:0000313" key="11">
    <source>
        <dbReference type="Proteomes" id="UP001054945"/>
    </source>
</evidence>
<name>A0AAV4PZB4_CAEEX</name>
<evidence type="ECO:0000256" key="7">
    <source>
        <dbReference type="ARBA" id="ARBA00033323"/>
    </source>
</evidence>
<dbReference type="PANTHER" id="PTHR46264:SF4">
    <property type="entry name" value="TYROSINE--TRNA LIGASE, CYTOPLASMIC"/>
    <property type="match status" value="1"/>
</dbReference>
<dbReference type="PANTHER" id="PTHR46264">
    <property type="entry name" value="TYROSINE-TRNA LIGASE"/>
    <property type="match status" value="1"/>
</dbReference>
<dbReference type="Pfam" id="PF00579">
    <property type="entry name" value="tRNA-synt_1b"/>
    <property type="match status" value="1"/>
</dbReference>
<keyword evidence="11" id="KW-1185">Reference proteome</keyword>
<evidence type="ECO:0000256" key="8">
    <source>
        <dbReference type="ARBA" id="ARBA00048248"/>
    </source>
</evidence>
<dbReference type="GO" id="GO:0006437">
    <property type="term" value="P:tyrosyl-tRNA aminoacylation"/>
    <property type="evidence" value="ECO:0007669"/>
    <property type="project" value="TreeGrafter"/>
</dbReference>
<keyword evidence="3 9" id="KW-0547">Nucleotide-binding</keyword>
<dbReference type="GO" id="GO:0004831">
    <property type="term" value="F:tyrosine-tRNA ligase activity"/>
    <property type="evidence" value="ECO:0007669"/>
    <property type="project" value="UniProtKB-EC"/>
</dbReference>
<evidence type="ECO:0000256" key="9">
    <source>
        <dbReference type="RuleBase" id="RU363036"/>
    </source>
</evidence>
<comment type="similarity">
    <text evidence="9">Belongs to the class-I aminoacyl-tRNA synthetase family.</text>
</comment>
<dbReference type="SUPFAM" id="SSF52374">
    <property type="entry name" value="Nucleotidylyl transferase"/>
    <property type="match status" value="1"/>
</dbReference>
<evidence type="ECO:0000256" key="6">
    <source>
        <dbReference type="ARBA" id="ARBA00023146"/>
    </source>
</evidence>
<evidence type="ECO:0000313" key="10">
    <source>
        <dbReference type="EMBL" id="GIY03023.1"/>
    </source>
</evidence>
<dbReference type="GO" id="GO:0005524">
    <property type="term" value="F:ATP binding"/>
    <property type="evidence" value="ECO:0007669"/>
    <property type="project" value="UniProtKB-KW"/>
</dbReference>
<comment type="caution">
    <text evidence="10">The sequence shown here is derived from an EMBL/GenBank/DDBJ whole genome shotgun (WGS) entry which is preliminary data.</text>
</comment>
<evidence type="ECO:0000256" key="3">
    <source>
        <dbReference type="ARBA" id="ARBA00022741"/>
    </source>
</evidence>
<reference evidence="10 11" key="1">
    <citation type="submission" date="2021-06" db="EMBL/GenBank/DDBJ databases">
        <title>Caerostris extrusa draft genome.</title>
        <authorList>
            <person name="Kono N."/>
            <person name="Arakawa K."/>
        </authorList>
    </citation>
    <scope>NUCLEOTIDE SEQUENCE [LARGE SCALE GENOMIC DNA]</scope>
</reference>
<evidence type="ECO:0000256" key="1">
    <source>
        <dbReference type="ARBA" id="ARBA00013160"/>
    </source>
</evidence>
<dbReference type="Proteomes" id="UP001054945">
    <property type="component" value="Unassembled WGS sequence"/>
</dbReference>
<protein>
    <recommendedName>
        <fullName evidence="1">tyrosine--tRNA ligase</fullName>
        <ecNumber evidence="1">6.1.1.1</ecNumber>
    </recommendedName>
    <alternativeName>
        <fullName evidence="7">Tyrosyl-tRNA synthetase</fullName>
    </alternativeName>
</protein>
<dbReference type="InterPro" id="IPR014729">
    <property type="entry name" value="Rossmann-like_a/b/a_fold"/>
</dbReference>
<dbReference type="EC" id="6.1.1.1" evidence="1"/>
<dbReference type="Gene3D" id="3.40.50.620">
    <property type="entry name" value="HUPs"/>
    <property type="match status" value="1"/>
</dbReference>
<dbReference type="GO" id="GO:0005737">
    <property type="term" value="C:cytoplasm"/>
    <property type="evidence" value="ECO:0007669"/>
    <property type="project" value="TreeGrafter"/>
</dbReference>
<gene>
    <name evidence="10" type="primary">Yars1</name>
    <name evidence="10" type="ORF">CEXT_423881</name>
</gene>
<evidence type="ECO:0000256" key="4">
    <source>
        <dbReference type="ARBA" id="ARBA00022840"/>
    </source>
</evidence>
<keyword evidence="2 9" id="KW-0436">Ligase</keyword>
<dbReference type="AlphaFoldDB" id="A0AAV4PZB4"/>
<sequence length="132" mass="15119">MEVVMNGDHKSPNHRLNLIKRNLQEVLGEDKLVEILKERDVKVYWGTATTGKPHVAYFVPMSKIADFLEAGCEVTVLFADVHASLDNMKAPWELLDLREKYYEAVIKAMLESIGVPLEKLKFVRGKDYQLTE</sequence>
<dbReference type="InterPro" id="IPR002305">
    <property type="entry name" value="aa-tRNA-synth_Ic"/>
</dbReference>
<evidence type="ECO:0000256" key="5">
    <source>
        <dbReference type="ARBA" id="ARBA00022917"/>
    </source>
</evidence>
<accession>A0AAV4PZB4</accession>
<proteinExistence type="inferred from homology"/>
<keyword evidence="5 9" id="KW-0648">Protein biosynthesis</keyword>
<evidence type="ECO:0000256" key="2">
    <source>
        <dbReference type="ARBA" id="ARBA00022598"/>
    </source>
</evidence>
<organism evidence="10 11">
    <name type="scientific">Caerostris extrusa</name>
    <name type="common">Bark spider</name>
    <name type="synonym">Caerostris bankana</name>
    <dbReference type="NCBI Taxonomy" id="172846"/>
    <lineage>
        <taxon>Eukaryota</taxon>
        <taxon>Metazoa</taxon>
        <taxon>Ecdysozoa</taxon>
        <taxon>Arthropoda</taxon>
        <taxon>Chelicerata</taxon>
        <taxon>Arachnida</taxon>
        <taxon>Araneae</taxon>
        <taxon>Araneomorphae</taxon>
        <taxon>Entelegynae</taxon>
        <taxon>Araneoidea</taxon>
        <taxon>Araneidae</taxon>
        <taxon>Caerostris</taxon>
    </lineage>
</organism>
<dbReference type="EMBL" id="BPLR01005530">
    <property type="protein sequence ID" value="GIY03023.1"/>
    <property type="molecule type" value="Genomic_DNA"/>
</dbReference>
<keyword evidence="4 9" id="KW-0067">ATP-binding</keyword>
<comment type="catalytic activity">
    <reaction evidence="8">
        <text>tRNA(Tyr) + L-tyrosine + ATP = L-tyrosyl-tRNA(Tyr) + AMP + diphosphate + H(+)</text>
        <dbReference type="Rhea" id="RHEA:10220"/>
        <dbReference type="Rhea" id="RHEA-COMP:9706"/>
        <dbReference type="Rhea" id="RHEA-COMP:9707"/>
        <dbReference type="ChEBI" id="CHEBI:15378"/>
        <dbReference type="ChEBI" id="CHEBI:30616"/>
        <dbReference type="ChEBI" id="CHEBI:33019"/>
        <dbReference type="ChEBI" id="CHEBI:58315"/>
        <dbReference type="ChEBI" id="CHEBI:78442"/>
        <dbReference type="ChEBI" id="CHEBI:78536"/>
        <dbReference type="ChEBI" id="CHEBI:456215"/>
        <dbReference type="EC" id="6.1.1.1"/>
    </reaction>
</comment>